<dbReference type="EMBL" id="VFRR01000010">
    <property type="protein sequence ID" value="TPE53422.1"/>
    <property type="molecule type" value="Genomic_DNA"/>
</dbReference>
<dbReference type="OrthoDB" id="7569831at2"/>
<evidence type="ECO:0000313" key="8">
    <source>
        <dbReference type="EMBL" id="TPE53422.1"/>
    </source>
</evidence>
<evidence type="ECO:0000259" key="6">
    <source>
        <dbReference type="PROSITE" id="PS50043"/>
    </source>
</evidence>
<gene>
    <name evidence="8" type="ORF">FJM67_06800</name>
</gene>
<dbReference type="SMART" id="SM00421">
    <property type="entry name" value="HTH_LUXR"/>
    <property type="match status" value="1"/>
</dbReference>
<feature type="domain" description="Response regulatory" evidence="7">
    <location>
        <begin position="6"/>
        <end position="122"/>
    </location>
</feature>
<proteinExistence type="predicted"/>
<evidence type="ECO:0000256" key="3">
    <source>
        <dbReference type="ARBA" id="ARBA00023125"/>
    </source>
</evidence>
<feature type="domain" description="HTH luxR-type" evidence="6">
    <location>
        <begin position="144"/>
        <end position="209"/>
    </location>
</feature>
<dbReference type="Gene3D" id="3.40.50.2300">
    <property type="match status" value="1"/>
</dbReference>
<keyword evidence="2" id="KW-0805">Transcription regulation</keyword>
<dbReference type="CDD" id="cd06170">
    <property type="entry name" value="LuxR_C_like"/>
    <property type="match status" value="1"/>
</dbReference>
<evidence type="ECO:0000256" key="4">
    <source>
        <dbReference type="ARBA" id="ARBA00023163"/>
    </source>
</evidence>
<dbReference type="InterPro" id="IPR039420">
    <property type="entry name" value="WalR-like"/>
</dbReference>
<evidence type="ECO:0000256" key="1">
    <source>
        <dbReference type="ARBA" id="ARBA00022553"/>
    </source>
</evidence>
<dbReference type="AlphaFoldDB" id="A0A501WXH6"/>
<dbReference type="InterPro" id="IPR001789">
    <property type="entry name" value="Sig_transdc_resp-reg_receiver"/>
</dbReference>
<dbReference type="Gene3D" id="1.10.10.10">
    <property type="entry name" value="Winged helix-like DNA-binding domain superfamily/Winged helix DNA-binding domain"/>
    <property type="match status" value="1"/>
</dbReference>
<name>A0A501WXH6_9GAMM</name>
<organism evidence="8 9">
    <name type="scientific">Maribrevibacterium harenarium</name>
    <dbReference type="NCBI Taxonomy" id="2589817"/>
    <lineage>
        <taxon>Bacteria</taxon>
        <taxon>Pseudomonadati</taxon>
        <taxon>Pseudomonadota</taxon>
        <taxon>Gammaproteobacteria</taxon>
        <taxon>Oceanospirillales</taxon>
        <taxon>Oceanospirillaceae</taxon>
        <taxon>Maribrevibacterium</taxon>
    </lineage>
</organism>
<sequence>MIAISHVLIVEDIPEIRDWLYGRIMDAFTTPTIMSVASLAAAKEAIKQRTWDLVLLDLGLPDGNGTELIRPLKTYSPNCHCIITTIFDDSEHIFPALSAGADGYLLKDEEEGEFCNNLRGILAGRPPLSSSIAQQVLMSLRRPTPPPASSLTPREEEILVLIARGYRCKDAANALGVSYNTACGYLKSVYQKLQINSRAEATLKAIELGIISTTDTP</sequence>
<evidence type="ECO:0000256" key="5">
    <source>
        <dbReference type="PROSITE-ProRule" id="PRU00169"/>
    </source>
</evidence>
<evidence type="ECO:0000313" key="9">
    <source>
        <dbReference type="Proteomes" id="UP000315901"/>
    </source>
</evidence>
<dbReference type="PROSITE" id="PS50110">
    <property type="entry name" value="RESPONSE_REGULATORY"/>
    <property type="match status" value="1"/>
</dbReference>
<protein>
    <submittedName>
        <fullName evidence="8">Response regulator transcription factor</fullName>
    </submittedName>
</protein>
<dbReference type="PANTHER" id="PTHR43214:SF41">
    <property type="entry name" value="NITRATE_NITRITE RESPONSE REGULATOR PROTEIN NARP"/>
    <property type="match status" value="1"/>
</dbReference>
<dbReference type="Proteomes" id="UP000315901">
    <property type="component" value="Unassembled WGS sequence"/>
</dbReference>
<dbReference type="InterPro" id="IPR011006">
    <property type="entry name" value="CheY-like_superfamily"/>
</dbReference>
<dbReference type="Pfam" id="PF00196">
    <property type="entry name" value="GerE"/>
    <property type="match status" value="1"/>
</dbReference>
<dbReference type="SMART" id="SM00448">
    <property type="entry name" value="REC"/>
    <property type="match status" value="1"/>
</dbReference>
<dbReference type="InterPro" id="IPR000792">
    <property type="entry name" value="Tscrpt_reg_LuxR_C"/>
</dbReference>
<dbReference type="InterPro" id="IPR036388">
    <property type="entry name" value="WH-like_DNA-bd_sf"/>
</dbReference>
<dbReference type="SUPFAM" id="SSF46894">
    <property type="entry name" value="C-terminal effector domain of the bipartite response regulators"/>
    <property type="match status" value="1"/>
</dbReference>
<dbReference type="PANTHER" id="PTHR43214">
    <property type="entry name" value="TWO-COMPONENT RESPONSE REGULATOR"/>
    <property type="match status" value="1"/>
</dbReference>
<keyword evidence="4" id="KW-0804">Transcription</keyword>
<dbReference type="InterPro" id="IPR016032">
    <property type="entry name" value="Sig_transdc_resp-reg_C-effctor"/>
</dbReference>
<reference evidence="8 9" key="1">
    <citation type="submission" date="2019-06" db="EMBL/GenBank/DDBJ databases">
        <title>A novel bacterium of genus Marinomonas, isolated from coastal sand.</title>
        <authorList>
            <person name="Huang H."/>
            <person name="Mo K."/>
            <person name="Hu Y."/>
        </authorList>
    </citation>
    <scope>NUCLEOTIDE SEQUENCE [LARGE SCALE GENOMIC DNA]</scope>
    <source>
        <strain evidence="8 9">HB171799</strain>
    </source>
</reference>
<evidence type="ECO:0000256" key="2">
    <source>
        <dbReference type="ARBA" id="ARBA00023015"/>
    </source>
</evidence>
<dbReference type="GO" id="GO:0006355">
    <property type="term" value="P:regulation of DNA-templated transcription"/>
    <property type="evidence" value="ECO:0007669"/>
    <property type="project" value="InterPro"/>
</dbReference>
<keyword evidence="1 5" id="KW-0597">Phosphoprotein</keyword>
<dbReference type="SUPFAM" id="SSF52172">
    <property type="entry name" value="CheY-like"/>
    <property type="match status" value="1"/>
</dbReference>
<dbReference type="PRINTS" id="PR00038">
    <property type="entry name" value="HTHLUXR"/>
</dbReference>
<dbReference type="GO" id="GO:0003677">
    <property type="term" value="F:DNA binding"/>
    <property type="evidence" value="ECO:0007669"/>
    <property type="project" value="UniProtKB-KW"/>
</dbReference>
<dbReference type="GO" id="GO:0000160">
    <property type="term" value="P:phosphorelay signal transduction system"/>
    <property type="evidence" value="ECO:0007669"/>
    <property type="project" value="InterPro"/>
</dbReference>
<dbReference type="Pfam" id="PF00072">
    <property type="entry name" value="Response_reg"/>
    <property type="match status" value="1"/>
</dbReference>
<accession>A0A501WXH6</accession>
<evidence type="ECO:0000259" key="7">
    <source>
        <dbReference type="PROSITE" id="PS50110"/>
    </source>
</evidence>
<keyword evidence="9" id="KW-1185">Reference proteome</keyword>
<comment type="caution">
    <text evidence="8">The sequence shown here is derived from an EMBL/GenBank/DDBJ whole genome shotgun (WGS) entry which is preliminary data.</text>
</comment>
<dbReference type="InterPro" id="IPR058245">
    <property type="entry name" value="NreC/VraR/RcsB-like_REC"/>
</dbReference>
<dbReference type="PROSITE" id="PS50043">
    <property type="entry name" value="HTH_LUXR_2"/>
    <property type="match status" value="1"/>
</dbReference>
<feature type="modified residue" description="4-aspartylphosphate" evidence="5">
    <location>
        <position position="57"/>
    </location>
</feature>
<dbReference type="CDD" id="cd17535">
    <property type="entry name" value="REC_NarL-like"/>
    <property type="match status" value="1"/>
</dbReference>
<keyword evidence="3" id="KW-0238">DNA-binding</keyword>